<keyword evidence="2" id="KW-1133">Transmembrane helix</keyword>
<keyword evidence="2" id="KW-0472">Membrane</keyword>
<name>A0ABQ3XJ81_9ACTN</name>
<accession>A0ABQ3XJ81</accession>
<evidence type="ECO:0008006" key="5">
    <source>
        <dbReference type="Google" id="ProtNLM"/>
    </source>
</evidence>
<gene>
    <name evidence="3" type="ORF">Aco03nite_069660</name>
</gene>
<feature type="transmembrane region" description="Helical" evidence="2">
    <location>
        <begin position="115"/>
        <end position="135"/>
    </location>
</feature>
<dbReference type="EMBL" id="BOMG01000086">
    <property type="protein sequence ID" value="GID58562.1"/>
    <property type="molecule type" value="Genomic_DNA"/>
</dbReference>
<sequence>MERMAQDSMISFGDAGDDAKPRRTFRYDLGRDHRIPGLVAGLGALAAFGSLISEWQTTTMNGATVDPAFGGRMLPTELTDLGAVGAGYLVGLLLLTTAVVLKLFGPESGRRHARLAGFSAGGVLLTLLTAMTHHVGKASLLIPRYYTIELTGDDIQVAAGRGLWCALFAVTAALIAIGLPHREKAPVTPAEPELDEEPLDLTITPTAPFASMDQPPRS</sequence>
<feature type="transmembrane region" description="Helical" evidence="2">
    <location>
        <begin position="155"/>
        <end position="179"/>
    </location>
</feature>
<comment type="caution">
    <text evidence="3">The sequence shown here is derived from an EMBL/GenBank/DDBJ whole genome shotgun (WGS) entry which is preliminary data.</text>
</comment>
<evidence type="ECO:0000256" key="1">
    <source>
        <dbReference type="SAM" id="MobiDB-lite"/>
    </source>
</evidence>
<keyword evidence="2" id="KW-0812">Transmembrane</keyword>
<evidence type="ECO:0000313" key="4">
    <source>
        <dbReference type="Proteomes" id="UP000612282"/>
    </source>
</evidence>
<dbReference type="Proteomes" id="UP000612282">
    <property type="component" value="Unassembled WGS sequence"/>
</dbReference>
<feature type="transmembrane region" description="Helical" evidence="2">
    <location>
        <begin position="35"/>
        <end position="52"/>
    </location>
</feature>
<protein>
    <recommendedName>
        <fullName evidence="5">DUF2567 domain-containing protein</fullName>
    </recommendedName>
</protein>
<feature type="region of interest" description="Disordered" evidence="1">
    <location>
        <begin position="186"/>
        <end position="218"/>
    </location>
</feature>
<evidence type="ECO:0000256" key="2">
    <source>
        <dbReference type="SAM" id="Phobius"/>
    </source>
</evidence>
<keyword evidence="4" id="KW-1185">Reference proteome</keyword>
<reference evidence="3 4" key="1">
    <citation type="submission" date="2021-01" db="EMBL/GenBank/DDBJ databases">
        <title>Whole genome shotgun sequence of Actinoplanes couchii NBRC 106145.</title>
        <authorList>
            <person name="Komaki H."/>
            <person name="Tamura T."/>
        </authorList>
    </citation>
    <scope>NUCLEOTIDE SEQUENCE [LARGE SCALE GENOMIC DNA]</scope>
    <source>
        <strain evidence="3 4">NBRC 106145</strain>
    </source>
</reference>
<feature type="transmembrane region" description="Helical" evidence="2">
    <location>
        <begin position="81"/>
        <end position="103"/>
    </location>
</feature>
<proteinExistence type="predicted"/>
<evidence type="ECO:0000313" key="3">
    <source>
        <dbReference type="EMBL" id="GID58562.1"/>
    </source>
</evidence>
<organism evidence="3 4">
    <name type="scientific">Actinoplanes couchii</name>
    <dbReference type="NCBI Taxonomy" id="403638"/>
    <lineage>
        <taxon>Bacteria</taxon>
        <taxon>Bacillati</taxon>
        <taxon>Actinomycetota</taxon>
        <taxon>Actinomycetes</taxon>
        <taxon>Micromonosporales</taxon>
        <taxon>Micromonosporaceae</taxon>
        <taxon>Actinoplanes</taxon>
    </lineage>
</organism>